<evidence type="ECO:0000313" key="2">
    <source>
        <dbReference type="Proteomes" id="UP000060345"/>
    </source>
</evidence>
<reference evidence="1 2" key="1">
    <citation type="submission" date="2015-07" db="EMBL/GenBank/DDBJ databases">
        <authorList>
            <person name="Noorani M."/>
        </authorList>
    </citation>
    <scope>NUCLEOTIDE SEQUENCE [LARGE SCALE GENOMIC DNA]</scope>
    <source>
        <strain evidence="1 2">W1435</strain>
    </source>
</reference>
<proteinExistence type="predicted"/>
<sequence length="115" mass="13409">MFVDCELFYPYRKIPAVMQIVTAKIAKIDLTGSVSILGNERNGKCRKIRKKGKVTSAYAPKITNVCSTKLSIVYFWGMRNRILCYLIVNKRMIKPFCNSLLVYFRMQRFMFSVFS</sequence>
<organism evidence="1 2">
    <name type="scientific">Prevotella fusca JCM 17724</name>
    <dbReference type="NCBI Taxonomy" id="1236517"/>
    <lineage>
        <taxon>Bacteria</taxon>
        <taxon>Pseudomonadati</taxon>
        <taxon>Bacteroidota</taxon>
        <taxon>Bacteroidia</taxon>
        <taxon>Bacteroidales</taxon>
        <taxon>Prevotellaceae</taxon>
        <taxon>Prevotella</taxon>
    </lineage>
</organism>
<accession>A0A0K1NP18</accession>
<dbReference type="AlphaFoldDB" id="A0A0K1NP18"/>
<dbReference type="Proteomes" id="UP000060345">
    <property type="component" value="Chromosome 2"/>
</dbReference>
<dbReference type="EMBL" id="CP012075">
    <property type="protein sequence ID" value="AKU70628.1"/>
    <property type="molecule type" value="Genomic_DNA"/>
</dbReference>
<protein>
    <submittedName>
        <fullName evidence="1">Uncharacterized protein</fullName>
    </submittedName>
</protein>
<dbReference type="KEGG" id="pfus:ADJ77_13045"/>
<gene>
    <name evidence="1" type="ORF">ADJ77_13045</name>
</gene>
<name>A0A0K1NP18_9BACT</name>
<evidence type="ECO:0000313" key="1">
    <source>
        <dbReference type="EMBL" id="AKU70628.1"/>
    </source>
</evidence>